<evidence type="ECO:0000313" key="2">
    <source>
        <dbReference type="Proteomes" id="UP000315295"/>
    </source>
</evidence>
<dbReference type="AlphaFoldDB" id="A0A540LEE1"/>
<keyword evidence="2" id="KW-1185">Reference proteome</keyword>
<reference evidence="1 2" key="1">
    <citation type="journal article" date="2019" name="G3 (Bethesda)">
        <title>Sequencing of a Wild Apple (Malus baccata) Genome Unravels the Differences Between Cultivated and Wild Apple Species Regarding Disease Resistance and Cold Tolerance.</title>
        <authorList>
            <person name="Chen X."/>
        </authorList>
    </citation>
    <scope>NUCLEOTIDE SEQUENCE [LARGE SCALE GENOMIC DNA]</scope>
    <source>
        <strain evidence="2">cv. Shandingzi</strain>
        <tissue evidence="1">Leaves</tissue>
    </source>
</reference>
<protein>
    <submittedName>
        <fullName evidence="1">Uncharacterized protein</fullName>
    </submittedName>
</protein>
<dbReference type="Proteomes" id="UP000315295">
    <property type="component" value="Unassembled WGS sequence"/>
</dbReference>
<proteinExistence type="predicted"/>
<evidence type="ECO:0000313" key="1">
    <source>
        <dbReference type="EMBL" id="TQD84834.1"/>
    </source>
</evidence>
<comment type="caution">
    <text evidence="1">The sequence shown here is derived from an EMBL/GenBank/DDBJ whole genome shotgun (WGS) entry which is preliminary data.</text>
</comment>
<dbReference type="EMBL" id="VIEB01000618">
    <property type="protein sequence ID" value="TQD84834.1"/>
    <property type="molecule type" value="Genomic_DNA"/>
</dbReference>
<name>A0A540LEE1_MALBA</name>
<organism evidence="1 2">
    <name type="scientific">Malus baccata</name>
    <name type="common">Siberian crab apple</name>
    <name type="synonym">Pyrus baccata</name>
    <dbReference type="NCBI Taxonomy" id="106549"/>
    <lineage>
        <taxon>Eukaryota</taxon>
        <taxon>Viridiplantae</taxon>
        <taxon>Streptophyta</taxon>
        <taxon>Embryophyta</taxon>
        <taxon>Tracheophyta</taxon>
        <taxon>Spermatophyta</taxon>
        <taxon>Magnoliopsida</taxon>
        <taxon>eudicotyledons</taxon>
        <taxon>Gunneridae</taxon>
        <taxon>Pentapetalae</taxon>
        <taxon>rosids</taxon>
        <taxon>fabids</taxon>
        <taxon>Rosales</taxon>
        <taxon>Rosaceae</taxon>
        <taxon>Amygdaloideae</taxon>
        <taxon>Maleae</taxon>
        <taxon>Malus</taxon>
    </lineage>
</organism>
<gene>
    <name evidence="1" type="ORF">C1H46_029612</name>
</gene>
<accession>A0A540LEE1</accession>
<sequence>MDHYCNSFSTDELQTMVRIGSFCLPHYLFSYYISNHIDSYRTMFTFPAAS</sequence>